<keyword evidence="3" id="KW-0788">Thiol protease</keyword>
<reference evidence="5" key="1">
    <citation type="submission" date="2023-03" db="EMBL/GenBank/DDBJ databases">
        <title>Massive genome expansion in bonnet fungi (Mycena s.s.) driven by repeated elements and novel gene families across ecological guilds.</title>
        <authorList>
            <consortium name="Lawrence Berkeley National Laboratory"/>
            <person name="Harder C.B."/>
            <person name="Miyauchi S."/>
            <person name="Viragh M."/>
            <person name="Kuo A."/>
            <person name="Thoen E."/>
            <person name="Andreopoulos B."/>
            <person name="Lu D."/>
            <person name="Skrede I."/>
            <person name="Drula E."/>
            <person name="Henrissat B."/>
            <person name="Morin E."/>
            <person name="Kohler A."/>
            <person name="Barry K."/>
            <person name="LaButti K."/>
            <person name="Morin E."/>
            <person name="Salamov A."/>
            <person name="Lipzen A."/>
            <person name="Mereny Z."/>
            <person name="Hegedus B."/>
            <person name="Baldrian P."/>
            <person name="Stursova M."/>
            <person name="Weitz H."/>
            <person name="Taylor A."/>
            <person name="Grigoriev I.V."/>
            <person name="Nagy L.G."/>
            <person name="Martin F."/>
            <person name="Kauserud H."/>
        </authorList>
    </citation>
    <scope>NUCLEOTIDE SEQUENCE</scope>
    <source>
        <strain evidence="5">9144</strain>
    </source>
</reference>
<accession>A0AAD6Y245</accession>
<dbReference type="Gene3D" id="3.40.50.1460">
    <property type="match status" value="1"/>
</dbReference>
<dbReference type="Pfam" id="PF00656">
    <property type="entry name" value="Peptidase_C14"/>
    <property type="match status" value="1"/>
</dbReference>
<dbReference type="GO" id="GO:0005737">
    <property type="term" value="C:cytoplasm"/>
    <property type="evidence" value="ECO:0007669"/>
    <property type="project" value="TreeGrafter"/>
</dbReference>
<dbReference type="SUPFAM" id="SSF52129">
    <property type="entry name" value="Caspase-like"/>
    <property type="match status" value="1"/>
</dbReference>
<keyword evidence="3" id="KW-0378">Hydrolase</keyword>
<keyword evidence="3" id="KW-0645">Protease</keyword>
<evidence type="ECO:0000256" key="3">
    <source>
        <dbReference type="ARBA" id="ARBA00022807"/>
    </source>
</evidence>
<dbReference type="PANTHER" id="PTHR48104">
    <property type="entry name" value="METACASPASE-4"/>
    <property type="match status" value="1"/>
</dbReference>
<evidence type="ECO:0000256" key="1">
    <source>
        <dbReference type="ARBA" id="ARBA00009005"/>
    </source>
</evidence>
<dbReference type="EMBL" id="JARJCW010000078">
    <property type="protein sequence ID" value="KAJ7197424.1"/>
    <property type="molecule type" value="Genomic_DNA"/>
</dbReference>
<dbReference type="AlphaFoldDB" id="A0AAD6Y245"/>
<evidence type="ECO:0000313" key="5">
    <source>
        <dbReference type="EMBL" id="KAJ7197424.1"/>
    </source>
</evidence>
<evidence type="ECO:0000256" key="2">
    <source>
        <dbReference type="ARBA" id="ARBA00022703"/>
    </source>
</evidence>
<keyword evidence="2" id="KW-0053">Apoptosis</keyword>
<dbReference type="GO" id="GO:0004197">
    <property type="term" value="F:cysteine-type endopeptidase activity"/>
    <property type="evidence" value="ECO:0007669"/>
    <property type="project" value="InterPro"/>
</dbReference>
<dbReference type="InterPro" id="IPR050452">
    <property type="entry name" value="Metacaspase"/>
</dbReference>
<evidence type="ECO:0000259" key="4">
    <source>
        <dbReference type="Pfam" id="PF00656"/>
    </source>
</evidence>
<comment type="similarity">
    <text evidence="1">Belongs to the peptidase C14B family.</text>
</comment>
<feature type="domain" description="Peptidase C14 caspase" evidence="4">
    <location>
        <begin position="35"/>
        <end position="288"/>
    </location>
</feature>
<proteinExistence type="inferred from homology"/>
<dbReference type="GO" id="GO:0006508">
    <property type="term" value="P:proteolysis"/>
    <property type="evidence" value="ECO:0007669"/>
    <property type="project" value="InterPro"/>
</dbReference>
<sequence>MGILWSIFRFPFRKWHVPSDNEPLAVESSAGEDIFALVIGINKYTHISRLGGAVNDAVAFKNFLVTPCDKRGLGVPRDNICLLLDADATRSRILEKFTSCFINNPKIKRDRNPAMIFFFAGHGQRVRAEVRNDYELNDREVEVICPVDLGPTTAEEKYVHGIPDYVLVGLLRQLAQKKGPNITVILDSCFSGGMGRKVGTERTPQRSSPFLPDMIPLNLDSALLEASDKTSNIWTSASDSHVLLAACGHKQTAWELVYGSDTRGHFTKNLIEALEARIVENPTCEQIINRIPEWNGQNPHCGGLRRNQVIFGGRYPVTGRQAMELLPLNELQFPAGALPQWYRVMMGSVEGVVPGSKFSVHSRDDTLVCMLVAAAVRVNETILKRLDIDDPAIPIPEGACVKVAKWNNTAMILKVYAPPDFTYKNALFGSAQDSFQRRDFVEVVTPKKAEIVFRNAGTEIVVERFTSTMMECGSETRFILHDPAHLPKVVNGIAHFNYFLERNWGKHENTGQLTGFSLEMYRLQQWQRVNCNMIDTQGEANFHEVDGAEYGFIIKNDSTHDLFPYLFYFNTVRYTIQCWYSPESKQVAPLKKNDGEVRVGMGGEDPFEFTLPPKTASSSGFLKLFVSTHYLELDWIRQETSPFDPTFARTGRLLRKYEKLEQAPNWGALKVKLTMTLK</sequence>
<name>A0AAD6Y245_9AGAR</name>
<gene>
    <name evidence="5" type="ORF">GGX14DRAFT_504085</name>
</gene>
<comment type="caution">
    <text evidence="5">The sequence shown here is derived from an EMBL/GenBank/DDBJ whole genome shotgun (WGS) entry which is preliminary data.</text>
</comment>
<evidence type="ECO:0000313" key="6">
    <source>
        <dbReference type="Proteomes" id="UP001219525"/>
    </source>
</evidence>
<dbReference type="GO" id="GO:0006915">
    <property type="term" value="P:apoptotic process"/>
    <property type="evidence" value="ECO:0007669"/>
    <property type="project" value="UniProtKB-KW"/>
</dbReference>
<dbReference type="InterPro" id="IPR011600">
    <property type="entry name" value="Pept_C14_caspase"/>
</dbReference>
<protein>
    <submittedName>
        <fullName evidence="5">Caspase domain-containing protein</fullName>
    </submittedName>
</protein>
<organism evidence="5 6">
    <name type="scientific">Mycena pura</name>
    <dbReference type="NCBI Taxonomy" id="153505"/>
    <lineage>
        <taxon>Eukaryota</taxon>
        <taxon>Fungi</taxon>
        <taxon>Dikarya</taxon>
        <taxon>Basidiomycota</taxon>
        <taxon>Agaricomycotina</taxon>
        <taxon>Agaricomycetes</taxon>
        <taxon>Agaricomycetidae</taxon>
        <taxon>Agaricales</taxon>
        <taxon>Marasmiineae</taxon>
        <taxon>Mycenaceae</taxon>
        <taxon>Mycena</taxon>
    </lineage>
</organism>
<dbReference type="PANTHER" id="PTHR48104:SF30">
    <property type="entry name" value="METACASPASE-1"/>
    <property type="match status" value="1"/>
</dbReference>
<dbReference type="InterPro" id="IPR029030">
    <property type="entry name" value="Caspase-like_dom_sf"/>
</dbReference>
<dbReference type="Proteomes" id="UP001219525">
    <property type="component" value="Unassembled WGS sequence"/>
</dbReference>
<keyword evidence="6" id="KW-1185">Reference proteome</keyword>